<keyword evidence="7" id="KW-1185">Reference proteome</keyword>
<dbReference type="RefSeq" id="WP_193910325.1">
    <property type="nucleotide sequence ID" value="NZ_PRDL01000001.1"/>
</dbReference>
<evidence type="ECO:0000256" key="1">
    <source>
        <dbReference type="ARBA" id="ARBA00001946"/>
    </source>
</evidence>
<comment type="caution">
    <text evidence="6">The sequence shown here is derived from an EMBL/GenBank/DDBJ whole genome shotgun (WGS) entry which is preliminary data.</text>
</comment>
<proteinExistence type="predicted"/>
<dbReference type="Gene3D" id="3.30.70.270">
    <property type="match status" value="1"/>
</dbReference>
<dbReference type="GO" id="GO:0052621">
    <property type="term" value="F:diguanylate cyclase activity"/>
    <property type="evidence" value="ECO:0007669"/>
    <property type="project" value="UniProtKB-EC"/>
</dbReference>
<dbReference type="Pfam" id="PF00990">
    <property type="entry name" value="GGDEF"/>
    <property type="match status" value="1"/>
</dbReference>
<feature type="transmembrane region" description="Helical" evidence="4">
    <location>
        <begin position="20"/>
        <end position="38"/>
    </location>
</feature>
<dbReference type="PROSITE" id="PS50887">
    <property type="entry name" value="GGDEF"/>
    <property type="match status" value="1"/>
</dbReference>
<feature type="transmembrane region" description="Helical" evidence="4">
    <location>
        <begin position="147"/>
        <end position="170"/>
    </location>
</feature>
<dbReference type="Pfam" id="PF05230">
    <property type="entry name" value="MASE2"/>
    <property type="match status" value="1"/>
</dbReference>
<dbReference type="PANTHER" id="PTHR45138">
    <property type="entry name" value="REGULATORY COMPONENTS OF SENSORY TRANSDUCTION SYSTEM"/>
    <property type="match status" value="1"/>
</dbReference>
<dbReference type="SMART" id="SM00267">
    <property type="entry name" value="GGDEF"/>
    <property type="match status" value="1"/>
</dbReference>
<dbReference type="InterPro" id="IPR029787">
    <property type="entry name" value="Nucleotide_cyclase"/>
</dbReference>
<feature type="transmembrane region" description="Helical" evidence="4">
    <location>
        <begin position="83"/>
        <end position="105"/>
    </location>
</feature>
<keyword evidence="4" id="KW-1133">Transmembrane helix</keyword>
<reference evidence="6" key="1">
    <citation type="submission" date="2018-07" db="EMBL/GenBank/DDBJ databases">
        <title>Genome assembly of strain Ka43.</title>
        <authorList>
            <person name="Kukolya J."/>
            <person name="Nagy I."/>
            <person name="Horvath B."/>
            <person name="Toth A."/>
        </authorList>
    </citation>
    <scope>NUCLEOTIDE SEQUENCE</scope>
    <source>
        <strain evidence="6">KB43</strain>
    </source>
</reference>
<dbReference type="InterPro" id="IPR050469">
    <property type="entry name" value="Diguanylate_Cyclase"/>
</dbReference>
<feature type="transmembrane region" description="Helical" evidence="4">
    <location>
        <begin position="117"/>
        <end position="135"/>
    </location>
</feature>
<dbReference type="EMBL" id="PRDL01000001">
    <property type="protein sequence ID" value="MBE8718060.1"/>
    <property type="molecule type" value="Genomic_DNA"/>
</dbReference>
<dbReference type="CDD" id="cd01949">
    <property type="entry name" value="GGDEF"/>
    <property type="match status" value="1"/>
</dbReference>
<evidence type="ECO:0000256" key="2">
    <source>
        <dbReference type="ARBA" id="ARBA00012528"/>
    </source>
</evidence>
<accession>A0A928V3H3</accession>
<dbReference type="NCBIfam" id="TIGR00254">
    <property type="entry name" value="GGDEF"/>
    <property type="match status" value="1"/>
</dbReference>
<feature type="domain" description="GGDEF" evidence="5">
    <location>
        <begin position="214"/>
        <end position="350"/>
    </location>
</feature>
<evidence type="ECO:0000256" key="3">
    <source>
        <dbReference type="ARBA" id="ARBA00034247"/>
    </source>
</evidence>
<sequence>MKELSGRGARFVKRIYPARVIGLGLGFLAIAVAIHPLAHPPVLWLLLFLNGFVWPHVAYQIALRSPNPYQTERQSFLIDSGTAGVWLVAMGFNPIPGALVTMMLWMNNMAAGGPVLFLKGALASVAGVLIGGLVLGFQLHINTDMQVVLACLPLLLIYPLMIGGIAWRLAIQLSEQKKALQHLSRIDALTGLYNRGYWQARAQEEQERMKRQQGNASLIMLDIDHFKNINDHHGHGTGDIILQEIAKILLHTSRQVDIAGRYGGEEFVILLPDTDKAGAMQVAERLRTTIALHHFIDTSGPIAQTINSTISIGVADLSQVGNFSEWVRAADMALYTAKRHGRNRSICFQQYMVSNRPSCESA</sequence>
<evidence type="ECO:0000313" key="7">
    <source>
        <dbReference type="Proteomes" id="UP000652567"/>
    </source>
</evidence>
<dbReference type="InterPro" id="IPR043128">
    <property type="entry name" value="Rev_trsase/Diguanyl_cyclase"/>
</dbReference>
<gene>
    <name evidence="6" type="ORF">C4F51_12775</name>
</gene>
<protein>
    <recommendedName>
        <fullName evidence="2">diguanylate cyclase</fullName>
        <ecNumber evidence="2">2.7.7.65</ecNumber>
    </recommendedName>
</protein>
<dbReference type="SUPFAM" id="SSF55073">
    <property type="entry name" value="Nucleotide cyclase"/>
    <property type="match status" value="1"/>
</dbReference>
<dbReference type="InterPro" id="IPR007894">
    <property type="entry name" value="MASE2"/>
</dbReference>
<comment type="cofactor">
    <cofactor evidence="1">
        <name>Mg(2+)</name>
        <dbReference type="ChEBI" id="CHEBI:18420"/>
    </cofactor>
</comment>
<dbReference type="FunFam" id="3.30.70.270:FF:000001">
    <property type="entry name" value="Diguanylate cyclase domain protein"/>
    <property type="match status" value="1"/>
</dbReference>
<evidence type="ECO:0000259" key="5">
    <source>
        <dbReference type="PROSITE" id="PS50887"/>
    </source>
</evidence>
<dbReference type="InterPro" id="IPR000160">
    <property type="entry name" value="GGDEF_dom"/>
</dbReference>
<keyword evidence="4" id="KW-0812">Transmembrane</keyword>
<dbReference type="PANTHER" id="PTHR45138:SF9">
    <property type="entry name" value="DIGUANYLATE CYCLASE DGCM-RELATED"/>
    <property type="match status" value="1"/>
</dbReference>
<evidence type="ECO:0000313" key="6">
    <source>
        <dbReference type="EMBL" id="MBE8718060.1"/>
    </source>
</evidence>
<dbReference type="Proteomes" id="UP000652567">
    <property type="component" value="Unassembled WGS sequence"/>
</dbReference>
<name>A0A928V3H3_9GAMM</name>
<dbReference type="EC" id="2.7.7.65" evidence="2"/>
<organism evidence="6 7">
    <name type="scientific">Cellvibrio polysaccharolyticus</name>
    <dbReference type="NCBI Taxonomy" id="2082724"/>
    <lineage>
        <taxon>Bacteria</taxon>
        <taxon>Pseudomonadati</taxon>
        <taxon>Pseudomonadota</taxon>
        <taxon>Gammaproteobacteria</taxon>
        <taxon>Cellvibrionales</taxon>
        <taxon>Cellvibrionaceae</taxon>
        <taxon>Cellvibrio</taxon>
    </lineage>
</organism>
<dbReference type="AlphaFoldDB" id="A0A928V3H3"/>
<feature type="transmembrane region" description="Helical" evidence="4">
    <location>
        <begin position="44"/>
        <end position="62"/>
    </location>
</feature>
<keyword evidence="4" id="KW-0472">Membrane</keyword>
<evidence type="ECO:0000256" key="4">
    <source>
        <dbReference type="SAM" id="Phobius"/>
    </source>
</evidence>
<comment type="catalytic activity">
    <reaction evidence="3">
        <text>2 GTP = 3',3'-c-di-GMP + 2 diphosphate</text>
        <dbReference type="Rhea" id="RHEA:24898"/>
        <dbReference type="ChEBI" id="CHEBI:33019"/>
        <dbReference type="ChEBI" id="CHEBI:37565"/>
        <dbReference type="ChEBI" id="CHEBI:58805"/>
        <dbReference type="EC" id="2.7.7.65"/>
    </reaction>
</comment>